<dbReference type="Proteomes" id="UP000681075">
    <property type="component" value="Unassembled WGS sequence"/>
</dbReference>
<keyword evidence="4" id="KW-0408">Iron</keyword>
<comment type="caution">
    <text evidence="8">The sequence shown here is derived from an EMBL/GenBank/DDBJ whole genome shotgun (WGS) entry which is preliminary data.</text>
</comment>
<dbReference type="CDD" id="cd00207">
    <property type="entry name" value="fer2"/>
    <property type="match status" value="1"/>
</dbReference>
<dbReference type="AlphaFoldDB" id="A0A8S8XE12"/>
<evidence type="ECO:0000259" key="7">
    <source>
        <dbReference type="PROSITE" id="PS51085"/>
    </source>
</evidence>
<dbReference type="PANTHER" id="PTHR23426:SF65">
    <property type="entry name" value="FERREDOXIN-2, MITOCHONDRIAL"/>
    <property type="match status" value="1"/>
</dbReference>
<comment type="cofactor">
    <cofactor evidence="6">
        <name>[2Fe-2S] cluster</name>
        <dbReference type="ChEBI" id="CHEBI:190135"/>
    </cofactor>
</comment>
<evidence type="ECO:0000256" key="3">
    <source>
        <dbReference type="ARBA" id="ARBA00022723"/>
    </source>
</evidence>
<dbReference type="InterPro" id="IPR001055">
    <property type="entry name" value="Adrenodoxin-like"/>
</dbReference>
<dbReference type="EMBL" id="BOPV01000001">
    <property type="protein sequence ID" value="GIL40091.1"/>
    <property type="molecule type" value="Genomic_DNA"/>
</dbReference>
<comment type="similarity">
    <text evidence="1">Belongs to the adrenodoxin/putidaredoxin family.</text>
</comment>
<dbReference type="Gene3D" id="3.10.20.30">
    <property type="match status" value="1"/>
</dbReference>
<evidence type="ECO:0000256" key="5">
    <source>
        <dbReference type="ARBA" id="ARBA00023014"/>
    </source>
</evidence>
<dbReference type="GO" id="GO:0051537">
    <property type="term" value="F:2 iron, 2 sulfur cluster binding"/>
    <property type="evidence" value="ECO:0007669"/>
    <property type="project" value="UniProtKB-KW"/>
</dbReference>
<dbReference type="InterPro" id="IPR001041">
    <property type="entry name" value="2Fe-2S_ferredoxin-type"/>
</dbReference>
<dbReference type="GO" id="GO:0046872">
    <property type="term" value="F:metal ion binding"/>
    <property type="evidence" value="ECO:0007669"/>
    <property type="project" value="UniProtKB-KW"/>
</dbReference>
<keyword evidence="3" id="KW-0479">Metal-binding</keyword>
<dbReference type="SUPFAM" id="SSF54292">
    <property type="entry name" value="2Fe-2S ferredoxin-like"/>
    <property type="match status" value="1"/>
</dbReference>
<dbReference type="Pfam" id="PF00111">
    <property type="entry name" value="Fer2"/>
    <property type="match status" value="1"/>
</dbReference>
<name>A0A8S8XE12_9PROT</name>
<keyword evidence="9" id="KW-1185">Reference proteome</keyword>
<dbReference type="PRINTS" id="PR00355">
    <property type="entry name" value="ADRENODOXIN"/>
</dbReference>
<evidence type="ECO:0000313" key="9">
    <source>
        <dbReference type="Proteomes" id="UP000681075"/>
    </source>
</evidence>
<dbReference type="GO" id="GO:0009055">
    <property type="term" value="F:electron transfer activity"/>
    <property type="evidence" value="ECO:0007669"/>
    <property type="project" value="TreeGrafter"/>
</dbReference>
<gene>
    <name evidence="8" type="primary">fdx</name>
    <name evidence="8" type="ORF">TMPK1_23280</name>
</gene>
<dbReference type="GO" id="GO:0140647">
    <property type="term" value="P:P450-containing electron transport chain"/>
    <property type="evidence" value="ECO:0007669"/>
    <property type="project" value="InterPro"/>
</dbReference>
<dbReference type="PROSITE" id="PS51085">
    <property type="entry name" value="2FE2S_FER_2"/>
    <property type="match status" value="1"/>
</dbReference>
<keyword evidence="2" id="KW-0001">2Fe-2S</keyword>
<dbReference type="RefSeq" id="WP_420243200.1">
    <property type="nucleotide sequence ID" value="NZ_BOPV01000001.1"/>
</dbReference>
<accession>A0A8S8XE12</accession>
<dbReference type="InterPro" id="IPR012675">
    <property type="entry name" value="Beta-grasp_dom_sf"/>
</dbReference>
<evidence type="ECO:0000313" key="8">
    <source>
        <dbReference type="EMBL" id="GIL40091.1"/>
    </source>
</evidence>
<evidence type="ECO:0000256" key="1">
    <source>
        <dbReference type="ARBA" id="ARBA00010914"/>
    </source>
</evidence>
<reference evidence="8" key="1">
    <citation type="submission" date="2021-02" db="EMBL/GenBank/DDBJ databases">
        <title>Genome sequence of Rhodospirillales sp. strain TMPK1 isolated from soil.</title>
        <authorList>
            <person name="Nakai R."/>
            <person name="Kusada H."/>
            <person name="Tamaki H."/>
        </authorList>
    </citation>
    <scope>NUCLEOTIDE SEQUENCE</scope>
    <source>
        <strain evidence="8">TMPK1</strain>
    </source>
</reference>
<sequence>MSHIVVIDENGDEHELDAPEGWRVMEIIRDHGLRMKGLCDGAMACATCCVELDPHWADKVPGRTDDEEAMLDTIADVGPNSRLSCQLLFSDDLAGLRVTLRNDDAEDEISPAASRAA</sequence>
<protein>
    <submittedName>
        <fullName evidence="8">Ferredoxin</fullName>
    </submittedName>
</protein>
<proteinExistence type="inferred from homology"/>
<evidence type="ECO:0000256" key="6">
    <source>
        <dbReference type="ARBA" id="ARBA00034078"/>
    </source>
</evidence>
<keyword evidence="5" id="KW-0411">Iron-sulfur</keyword>
<dbReference type="InterPro" id="IPR036010">
    <property type="entry name" value="2Fe-2S_ferredoxin-like_sf"/>
</dbReference>
<dbReference type="PANTHER" id="PTHR23426">
    <property type="entry name" value="FERREDOXIN/ADRENODOXIN"/>
    <property type="match status" value="1"/>
</dbReference>
<evidence type="ECO:0000256" key="2">
    <source>
        <dbReference type="ARBA" id="ARBA00022714"/>
    </source>
</evidence>
<feature type="domain" description="2Fe-2S ferredoxin-type" evidence="7">
    <location>
        <begin position="3"/>
        <end position="104"/>
    </location>
</feature>
<evidence type="ECO:0000256" key="4">
    <source>
        <dbReference type="ARBA" id="ARBA00023004"/>
    </source>
</evidence>
<organism evidence="8 9">
    <name type="scientific">Roseiterribacter gracilis</name>
    <dbReference type="NCBI Taxonomy" id="2812848"/>
    <lineage>
        <taxon>Bacteria</taxon>
        <taxon>Pseudomonadati</taxon>
        <taxon>Pseudomonadota</taxon>
        <taxon>Alphaproteobacteria</taxon>
        <taxon>Rhodospirillales</taxon>
        <taxon>Roseiterribacteraceae</taxon>
        <taxon>Roseiterribacter</taxon>
    </lineage>
</organism>